<comment type="caution">
    <text evidence="1">The sequence shown here is derived from an EMBL/GenBank/DDBJ whole genome shotgun (WGS) entry which is preliminary data.</text>
</comment>
<accession>A0A4Y2DRR3</accession>
<evidence type="ECO:0008006" key="3">
    <source>
        <dbReference type="Google" id="ProtNLM"/>
    </source>
</evidence>
<dbReference type="AlphaFoldDB" id="A0A4Y2DRR3"/>
<name>A0A4Y2DRR3_ARAVE</name>
<protein>
    <recommendedName>
        <fullName evidence="3">Helitron helicase-like domain-containing protein</fullName>
    </recommendedName>
</protein>
<dbReference type="EMBL" id="BGPR01000409">
    <property type="protein sequence ID" value="GBM18706.1"/>
    <property type="molecule type" value="Genomic_DNA"/>
</dbReference>
<dbReference type="Proteomes" id="UP000499080">
    <property type="component" value="Unassembled WGS sequence"/>
</dbReference>
<reference evidence="1 2" key="1">
    <citation type="journal article" date="2019" name="Sci. Rep.">
        <title>Orb-weaving spider Araneus ventricosus genome elucidates the spidroin gene catalogue.</title>
        <authorList>
            <person name="Kono N."/>
            <person name="Nakamura H."/>
            <person name="Ohtoshi R."/>
            <person name="Moran D.A.P."/>
            <person name="Shinohara A."/>
            <person name="Yoshida Y."/>
            <person name="Fujiwara M."/>
            <person name="Mori M."/>
            <person name="Tomita M."/>
            <person name="Arakawa K."/>
        </authorList>
    </citation>
    <scope>NUCLEOTIDE SEQUENCE [LARGE SCALE GENOMIC DNA]</scope>
</reference>
<organism evidence="1 2">
    <name type="scientific">Araneus ventricosus</name>
    <name type="common">Orbweaver spider</name>
    <name type="synonym">Epeira ventricosa</name>
    <dbReference type="NCBI Taxonomy" id="182803"/>
    <lineage>
        <taxon>Eukaryota</taxon>
        <taxon>Metazoa</taxon>
        <taxon>Ecdysozoa</taxon>
        <taxon>Arthropoda</taxon>
        <taxon>Chelicerata</taxon>
        <taxon>Arachnida</taxon>
        <taxon>Araneae</taxon>
        <taxon>Araneomorphae</taxon>
        <taxon>Entelegynae</taxon>
        <taxon>Araneoidea</taxon>
        <taxon>Araneidae</taxon>
        <taxon>Araneus</taxon>
    </lineage>
</organism>
<evidence type="ECO:0000313" key="1">
    <source>
        <dbReference type="EMBL" id="GBM18706.1"/>
    </source>
</evidence>
<gene>
    <name evidence="1" type="ORF">AVEN_9000_1</name>
</gene>
<proteinExistence type="predicted"/>
<evidence type="ECO:0000313" key="2">
    <source>
        <dbReference type="Proteomes" id="UP000499080"/>
    </source>
</evidence>
<keyword evidence="2" id="KW-1185">Reference proteome</keyword>
<sequence length="565" mass="66070">MHHILLCEIGLKAPQVKFAQRLSAVGASPELEDTRRCKNDKPTLYLPILYICIADKNSYHSQPICLKAVVHDLGNLTSKIPNISRTFVMAMYTFVTWLACPPSQHSLSVPFSLRCWYLTWLALKFNLSAGDQYIELDPYSKIRTKDDIDKYMSAEPIADPTLFQIITRCMIHGPCGTLNPNSQCMREGVCTKQYPKEFREKSRREYKWISHVSKKVYKICLWNEFNLWEKSRTVVRSDVHLPDPQAIVYQDGQEEEAFARAATRQTTFTAWFELNKNDQDSRNYLYTYIPHYYAFNKSAMKWQKRQRVGEQVIGRMPVVNIQHSERYYLRLLLLRKLGAVSFDDLKTVDGIVYNTFQQIIFTSSYEVSGGLVVRAAAFYFYERGFDPRLGGVRSFVTILHRNRLKIKGNNRSYKKNLKIGIVVQRLLSRKVGPRVKYAGVIAEELLHNTFPYMIMKILRMRIVDGIRSSFRCVRNMENVTRKEIEDPTFINECVEQNFASLKSLPPIFHTLVFYRNKRGLRVTSRNKRVSRVTKRIREVSRNKRELRVTMRNRGTSKNKRVTRVE</sequence>